<dbReference type="InterPro" id="IPR028350">
    <property type="entry name" value="DNAC/IstB-like"/>
</dbReference>
<dbReference type="Pfam" id="PF01695">
    <property type="entry name" value="IstB_IS21"/>
    <property type="match status" value="1"/>
</dbReference>
<evidence type="ECO:0000313" key="4">
    <source>
        <dbReference type="EMBL" id="PRO72672.1"/>
    </source>
</evidence>
<reference evidence="5" key="1">
    <citation type="journal article" date="2020" name="Int. J. Syst. Evol. Microbiol.">
        <title>Alteromonas alba sp. nov., a marine bacterium isolated from the seawater of the West Pacific Ocean.</title>
        <authorList>
            <person name="Sun C."/>
            <person name="Wu Y.-H."/>
            <person name="Xamxidin M."/>
            <person name="Cheng H."/>
            <person name="Xu X.-W."/>
        </authorList>
    </citation>
    <scope>NUCLEOTIDE SEQUENCE [LARGE SCALE GENOMIC DNA]</scope>
    <source>
        <strain evidence="5">190</strain>
    </source>
</reference>
<dbReference type="OrthoDB" id="9773429at2"/>
<dbReference type="SUPFAM" id="SSF52540">
    <property type="entry name" value="P-loop containing nucleoside triphosphate hydrolases"/>
    <property type="match status" value="1"/>
</dbReference>
<evidence type="ECO:0000256" key="2">
    <source>
        <dbReference type="ARBA" id="ARBA00022840"/>
    </source>
</evidence>
<dbReference type="AlphaFoldDB" id="A0A2S9V8A6"/>
<name>A0A2S9V8A6_9ALTE</name>
<dbReference type="InterPro" id="IPR047661">
    <property type="entry name" value="IstB"/>
</dbReference>
<dbReference type="PIRSF" id="PIRSF003073">
    <property type="entry name" value="DNAC_TnpB_IstB"/>
    <property type="match status" value="1"/>
</dbReference>
<keyword evidence="1" id="KW-0547">Nucleotide-binding</keyword>
<evidence type="ECO:0000259" key="3">
    <source>
        <dbReference type="Pfam" id="PF01695"/>
    </source>
</evidence>
<dbReference type="PANTHER" id="PTHR30050:SF4">
    <property type="entry name" value="ATP-BINDING PROTEIN RV3427C IN INSERTION SEQUENCE-RELATED"/>
    <property type="match status" value="1"/>
</dbReference>
<protein>
    <submittedName>
        <fullName evidence="4">ATP-binding protein</fullName>
    </submittedName>
</protein>
<keyword evidence="5" id="KW-1185">Reference proteome</keyword>
<feature type="domain" description="IstB-like ATP-binding" evidence="3">
    <location>
        <begin position="11"/>
        <end position="241"/>
    </location>
</feature>
<dbReference type="NCBIfam" id="NF038214">
    <property type="entry name" value="IS21_help_AAA"/>
    <property type="match status" value="1"/>
</dbReference>
<dbReference type="EMBL" id="PVNP01000174">
    <property type="protein sequence ID" value="PRO72672.1"/>
    <property type="molecule type" value="Genomic_DNA"/>
</dbReference>
<evidence type="ECO:0000256" key="1">
    <source>
        <dbReference type="ARBA" id="ARBA00022741"/>
    </source>
</evidence>
<comment type="caution">
    <text evidence="4">The sequence shown here is derived from an EMBL/GenBank/DDBJ whole genome shotgun (WGS) entry which is preliminary data.</text>
</comment>
<dbReference type="InterPro" id="IPR027417">
    <property type="entry name" value="P-loop_NTPase"/>
</dbReference>
<organism evidence="4 5">
    <name type="scientific">Alteromonas alba</name>
    <dbReference type="NCBI Taxonomy" id="2079529"/>
    <lineage>
        <taxon>Bacteria</taxon>
        <taxon>Pseudomonadati</taxon>
        <taxon>Pseudomonadota</taxon>
        <taxon>Gammaproteobacteria</taxon>
        <taxon>Alteromonadales</taxon>
        <taxon>Alteromonadaceae</taxon>
        <taxon>Alteromonas/Salinimonas group</taxon>
        <taxon>Alteromonas</taxon>
    </lineage>
</organism>
<proteinExistence type="predicted"/>
<dbReference type="PANTHER" id="PTHR30050">
    <property type="entry name" value="CHROMOSOMAL REPLICATION INITIATOR PROTEIN DNAA"/>
    <property type="match status" value="1"/>
</dbReference>
<gene>
    <name evidence="4" type="ORF">C6Y40_15520</name>
</gene>
<keyword evidence="2 4" id="KW-0067">ATP-binding</keyword>
<evidence type="ECO:0000313" key="5">
    <source>
        <dbReference type="Proteomes" id="UP000238949"/>
    </source>
</evidence>
<dbReference type="Proteomes" id="UP000238949">
    <property type="component" value="Unassembled WGS sequence"/>
</dbReference>
<dbReference type="CDD" id="cd00009">
    <property type="entry name" value="AAA"/>
    <property type="match status" value="1"/>
</dbReference>
<accession>A0A2S9V8A6</accession>
<dbReference type="InterPro" id="IPR002611">
    <property type="entry name" value="IstB_ATP-bd"/>
</dbReference>
<dbReference type="GO" id="GO:0006260">
    <property type="term" value="P:DNA replication"/>
    <property type="evidence" value="ECO:0007669"/>
    <property type="project" value="TreeGrafter"/>
</dbReference>
<dbReference type="Gene3D" id="3.40.50.300">
    <property type="entry name" value="P-loop containing nucleotide triphosphate hydrolases"/>
    <property type="match status" value="1"/>
</dbReference>
<sequence length="256" mass="29038">MNPIPELTPLLKQLRLSGMTDSLAMRNREAIEHQLSYPDFLALLVQDEVARRDQKKYATRLRRAGFRGNKTLESFDLNANPNLNRAYINELADCRFIDEYVAVLIAGPCGTGKSHLAQAIGHCAVQQGIDVLFFTQAKLLANLHAARATNTYEKRFQTLAKVDLLIIDDFGLKPLKSPQDEDLHDLIDERYEQKSTIITSNLDFSEWGQAFPNKLLGAATLDRLRHNAYRLILEGESYRKLREHNDQTGRGGKSEK</sequence>
<dbReference type="GO" id="GO:0005524">
    <property type="term" value="F:ATP binding"/>
    <property type="evidence" value="ECO:0007669"/>
    <property type="project" value="UniProtKB-KW"/>
</dbReference>